<feature type="repeat" description="ANK" evidence="7">
    <location>
        <begin position="356"/>
        <end position="388"/>
    </location>
</feature>
<feature type="transmembrane region" description="Helical" evidence="9">
    <location>
        <begin position="517"/>
        <end position="535"/>
    </location>
</feature>
<feature type="transmembrane region" description="Helical" evidence="9">
    <location>
        <begin position="598"/>
        <end position="616"/>
    </location>
</feature>
<dbReference type="GO" id="GO:0034220">
    <property type="term" value="P:monoatomic ion transmembrane transport"/>
    <property type="evidence" value="ECO:0007669"/>
    <property type="project" value="UniProtKB-KW"/>
</dbReference>
<feature type="transmembrane region" description="Helical" evidence="9">
    <location>
        <begin position="486"/>
        <end position="508"/>
    </location>
</feature>
<dbReference type="RefSeq" id="XP_016971447.1">
    <property type="nucleotide sequence ID" value="XM_017115958.1"/>
</dbReference>
<dbReference type="PROSITE" id="PS50088">
    <property type="entry name" value="ANK_REPEAT"/>
    <property type="match status" value="1"/>
</dbReference>
<feature type="transmembrane region" description="Helical" evidence="9">
    <location>
        <begin position="555"/>
        <end position="578"/>
    </location>
</feature>
<name>A0A6P4E0R4_DRORH</name>
<evidence type="ECO:0000256" key="7">
    <source>
        <dbReference type="PROSITE-ProRule" id="PRU00023"/>
    </source>
</evidence>
<dbReference type="PANTHER" id="PTHR47143:SF4">
    <property type="entry name" value="TRANSIENT RECEPTOR POTENTIAL CATION CHANNEL PROTEIN PAINLESS"/>
    <property type="match status" value="1"/>
</dbReference>
<evidence type="ECO:0000256" key="6">
    <source>
        <dbReference type="ARBA" id="ARBA00023303"/>
    </source>
</evidence>
<evidence type="ECO:0000256" key="3">
    <source>
        <dbReference type="ARBA" id="ARBA00022737"/>
    </source>
</evidence>
<keyword evidence="9" id="KW-0472">Membrane</keyword>
<dbReference type="SUPFAM" id="SSF48403">
    <property type="entry name" value="Ankyrin repeat"/>
    <property type="match status" value="2"/>
</dbReference>
<gene>
    <name evidence="10" type="primary">LOC108039053</name>
</gene>
<feature type="region of interest" description="Disordered" evidence="8">
    <location>
        <begin position="839"/>
        <end position="863"/>
    </location>
</feature>
<organism evidence="10">
    <name type="scientific">Drosophila rhopaloa</name>
    <name type="common">Fruit fly</name>
    <dbReference type="NCBI Taxonomy" id="1041015"/>
    <lineage>
        <taxon>Eukaryota</taxon>
        <taxon>Metazoa</taxon>
        <taxon>Ecdysozoa</taxon>
        <taxon>Arthropoda</taxon>
        <taxon>Hexapoda</taxon>
        <taxon>Insecta</taxon>
        <taxon>Pterygota</taxon>
        <taxon>Neoptera</taxon>
        <taxon>Endopterygota</taxon>
        <taxon>Diptera</taxon>
        <taxon>Brachycera</taxon>
        <taxon>Muscomorpha</taxon>
        <taxon>Ephydroidea</taxon>
        <taxon>Drosophilidae</taxon>
        <taxon>Drosophila</taxon>
        <taxon>Sophophora</taxon>
    </lineage>
</organism>
<evidence type="ECO:0000256" key="8">
    <source>
        <dbReference type="SAM" id="MobiDB-lite"/>
    </source>
</evidence>
<evidence type="ECO:0000256" key="2">
    <source>
        <dbReference type="ARBA" id="ARBA00022606"/>
    </source>
</evidence>
<evidence type="ECO:0000256" key="4">
    <source>
        <dbReference type="ARBA" id="ARBA00023043"/>
    </source>
</evidence>
<accession>A0A6P4E0R4</accession>
<protein>
    <submittedName>
        <fullName evidence="10">Transient receptor potential cation channel protein painless-like</fullName>
    </submittedName>
</protein>
<evidence type="ECO:0000256" key="1">
    <source>
        <dbReference type="ARBA" id="ARBA00022448"/>
    </source>
</evidence>
<keyword evidence="1" id="KW-0813">Transport</keyword>
<evidence type="ECO:0000313" key="10">
    <source>
        <dbReference type="RefSeq" id="XP_016971447.1"/>
    </source>
</evidence>
<evidence type="ECO:0000256" key="5">
    <source>
        <dbReference type="ARBA" id="ARBA00023065"/>
    </source>
</evidence>
<dbReference type="GO" id="GO:1902495">
    <property type="term" value="C:transmembrane transporter complex"/>
    <property type="evidence" value="ECO:0007669"/>
    <property type="project" value="TreeGrafter"/>
</dbReference>
<dbReference type="InterPro" id="IPR052076">
    <property type="entry name" value="TRP_cation_channel"/>
</dbReference>
<dbReference type="InterPro" id="IPR036770">
    <property type="entry name" value="Ankyrin_rpt-contain_sf"/>
</dbReference>
<evidence type="ECO:0000256" key="9">
    <source>
        <dbReference type="SAM" id="Phobius"/>
    </source>
</evidence>
<proteinExistence type="predicted"/>
<reference evidence="10" key="1">
    <citation type="submission" date="2025-08" db="UniProtKB">
        <authorList>
            <consortium name="RefSeq"/>
        </authorList>
    </citation>
    <scope>IDENTIFICATION</scope>
</reference>
<dbReference type="InterPro" id="IPR002110">
    <property type="entry name" value="Ankyrin_rpt"/>
</dbReference>
<keyword evidence="4 7" id="KW-0040">ANK repeat</keyword>
<dbReference type="Gene3D" id="1.25.40.20">
    <property type="entry name" value="Ankyrin repeat-containing domain"/>
    <property type="match status" value="2"/>
</dbReference>
<dbReference type="PANTHER" id="PTHR47143">
    <property type="entry name" value="TRANSIENT RECEPTOR POTENTIAL CATION CHANNEL PROTEIN PAINLESS"/>
    <property type="match status" value="1"/>
</dbReference>
<feature type="transmembrane region" description="Helical" evidence="9">
    <location>
        <begin position="651"/>
        <end position="670"/>
    </location>
</feature>
<keyword evidence="5" id="KW-0406">Ion transport</keyword>
<keyword evidence="3" id="KW-0677">Repeat</keyword>
<dbReference type="OrthoDB" id="2157354at2759"/>
<keyword evidence="9" id="KW-0812">Transmembrane</keyword>
<dbReference type="AlphaFoldDB" id="A0A6P4E0R4"/>
<keyword evidence="6" id="KW-0407">Ion channel</keyword>
<sequence>MDVENCGFIDPQAQLNDALFNQDVRLFVAALHSGADANLQERSSLPGGYTSIFEMALYTPGCRDFIEACMEHGNKGEPIDVRLTWQAARLAADSQDPENLEALLKRKIKLNKMHKDLTPLNSLAKNLTEENASAVLSCMKLLLDKGASPNIPDEREFTPLQNVLRKRMARAQKEELVKLFLSQPELDIDSCRNGEVRRLLQTQFPELTLPEVRQRLEIAENKLLRTLTGGDEVLFKQQFAKHLQIYGGMTIKDIHDLLSKSIEMGRQKALEAILSSGLERGNETDLVKYALEKGNWEALERLLDEPNLHIAPNCQCICMNSAIDLISCSFNHLNYQRCFTLLLNSNRFDINEADANSEVPLSYAAKSSNVWAMKKLLEQGAYIGSKNPSGILAIKDISPEVLKEHFDSCITTKGHEPRDQDFEIIIDHKNLIPKRTQVGRTFGSSNQLQNEMAPFALMAKTKEMEHLLQHPLVSSFLWLKWRHISVIFYLDLLLCFLFSCPLITYLFFKFYTSDQKFLVAFCRVSSMIGICYLIIREVFRFMADLIQNYKKNQSILAFWNIFLILLIFCVVVVSQPVLCISTHMFKLRKVLSSSMTSFSLPSIFLLATSLCSYIIFGNSTTVSDVAKDAIMKKIFKNLTINDNPFSSTNHYVLFLIFVGFMAMVIFNMVHGLEVTTPEIMALADQKVSISRILLMSRYEQVLTIGFFKNNNVLQKICQRWVSIGRDPISILPNDGNKLLIPQPDAFEMGTSKDNQQLSFPNLKSPDMRQKKPSTILSCCCPVLSGNFYRMEDRTVKLALAVIVENNRIAQQRKQEKIEMIQQSDQDEIKEKYLGRIEEKKKEEQSRHEELRKEQQRKQEELKEEKLRYQKEIKEREKRKRVEMNDSRLKSLENRLEQLVLLLEERN</sequence>
<dbReference type="GO" id="GO:0022857">
    <property type="term" value="F:transmembrane transporter activity"/>
    <property type="evidence" value="ECO:0007669"/>
    <property type="project" value="TreeGrafter"/>
</dbReference>
<keyword evidence="9" id="KW-1133">Transmembrane helix</keyword>
<keyword evidence="2" id="KW-0716">Sensory transduction</keyword>